<dbReference type="RefSeq" id="WP_181879492.1">
    <property type="nucleotide sequence ID" value="NZ_UGPZ01000002.1"/>
</dbReference>
<name>A0A378PQL9_MORBO</name>
<evidence type="ECO:0000313" key="4">
    <source>
        <dbReference type="Proteomes" id="UP000254133"/>
    </source>
</evidence>
<keyword evidence="1" id="KW-0732">Signal</keyword>
<dbReference type="Pfam" id="PF07007">
    <property type="entry name" value="LprI"/>
    <property type="match status" value="1"/>
</dbReference>
<protein>
    <submittedName>
        <fullName evidence="3">Uncharacterized protein conserved in bacteria</fullName>
    </submittedName>
</protein>
<dbReference type="AlphaFoldDB" id="A0A378PQL9"/>
<dbReference type="Gene3D" id="1.20.1270.180">
    <property type="match status" value="1"/>
</dbReference>
<accession>A0A378PQL9</accession>
<sequence>MKPLSFIMLCISTLLITTLKVYAQQDNFQRICTGGGRWECFDQKRQKLALQIAQTNRRMGQLNPYNKSALLVAHKSWEQFIQDDCEYHSTFSPDTLGSGYGNMYAECMYKHHVSRLKELQKTEKWLQSLKE</sequence>
<evidence type="ECO:0000259" key="2">
    <source>
        <dbReference type="Pfam" id="PF07007"/>
    </source>
</evidence>
<gene>
    <name evidence="3" type="ORF">NCTC9426_00475</name>
</gene>
<dbReference type="Proteomes" id="UP000254133">
    <property type="component" value="Unassembled WGS sequence"/>
</dbReference>
<feature type="domain" description="Lysozyme inhibitor LprI-like N-terminal" evidence="2">
    <location>
        <begin position="54"/>
        <end position="119"/>
    </location>
</feature>
<feature type="chain" id="PRO_5016796193" evidence="1">
    <location>
        <begin position="24"/>
        <end position="131"/>
    </location>
</feature>
<dbReference type="InterPro" id="IPR009739">
    <property type="entry name" value="LprI-like_N"/>
</dbReference>
<evidence type="ECO:0000313" key="3">
    <source>
        <dbReference type="EMBL" id="STY90459.1"/>
    </source>
</evidence>
<proteinExistence type="predicted"/>
<organism evidence="3 4">
    <name type="scientific">Moraxella bovis</name>
    <dbReference type="NCBI Taxonomy" id="476"/>
    <lineage>
        <taxon>Bacteria</taxon>
        <taxon>Pseudomonadati</taxon>
        <taxon>Pseudomonadota</taxon>
        <taxon>Gammaproteobacteria</taxon>
        <taxon>Moraxellales</taxon>
        <taxon>Moraxellaceae</taxon>
        <taxon>Moraxella</taxon>
    </lineage>
</organism>
<reference evidence="3 4" key="1">
    <citation type="submission" date="2018-06" db="EMBL/GenBank/DDBJ databases">
        <authorList>
            <consortium name="Pathogen Informatics"/>
            <person name="Doyle S."/>
        </authorList>
    </citation>
    <scope>NUCLEOTIDE SEQUENCE [LARGE SCALE GENOMIC DNA]</scope>
    <source>
        <strain evidence="3 4">NCTC9426</strain>
    </source>
</reference>
<evidence type="ECO:0000256" key="1">
    <source>
        <dbReference type="SAM" id="SignalP"/>
    </source>
</evidence>
<dbReference type="EMBL" id="UGPZ01000002">
    <property type="protein sequence ID" value="STY90459.1"/>
    <property type="molecule type" value="Genomic_DNA"/>
</dbReference>
<feature type="signal peptide" evidence="1">
    <location>
        <begin position="1"/>
        <end position="23"/>
    </location>
</feature>